<organism evidence="3 4">
    <name type="scientific">Kitasatospora phosalacinea</name>
    <dbReference type="NCBI Taxonomy" id="2065"/>
    <lineage>
        <taxon>Bacteria</taxon>
        <taxon>Bacillati</taxon>
        <taxon>Actinomycetota</taxon>
        <taxon>Actinomycetes</taxon>
        <taxon>Kitasatosporales</taxon>
        <taxon>Streptomycetaceae</taxon>
        <taxon>Kitasatospora</taxon>
    </lineage>
</organism>
<evidence type="ECO:0000259" key="2">
    <source>
        <dbReference type="Pfam" id="PF00561"/>
    </source>
</evidence>
<comment type="caution">
    <text evidence="3">The sequence shown here is derived from an EMBL/GenBank/DDBJ whole genome shotgun (WGS) entry which is preliminary data.</text>
</comment>
<protein>
    <submittedName>
        <fullName evidence="3">Esterase/lipase family protein</fullName>
    </submittedName>
</protein>
<dbReference type="Pfam" id="PF00561">
    <property type="entry name" value="Abhydrolase_1"/>
    <property type="match status" value="1"/>
</dbReference>
<accession>A0ABW6GUN3</accession>
<dbReference type="SUPFAM" id="SSF53474">
    <property type="entry name" value="alpha/beta-Hydrolases"/>
    <property type="match status" value="1"/>
</dbReference>
<feature type="chain" id="PRO_5047503048" evidence="1">
    <location>
        <begin position="31"/>
        <end position="324"/>
    </location>
</feature>
<dbReference type="Gene3D" id="3.40.50.1820">
    <property type="entry name" value="alpha/beta hydrolase"/>
    <property type="match status" value="1"/>
</dbReference>
<dbReference type="RefSeq" id="WP_380318779.1">
    <property type="nucleotide sequence ID" value="NZ_JBHYPW010000007.1"/>
</dbReference>
<dbReference type="InterPro" id="IPR000073">
    <property type="entry name" value="AB_hydrolase_1"/>
</dbReference>
<reference evidence="3 4" key="1">
    <citation type="submission" date="2024-09" db="EMBL/GenBank/DDBJ databases">
        <title>The Natural Products Discovery Center: Release of the First 8490 Sequenced Strains for Exploring Actinobacteria Biosynthetic Diversity.</title>
        <authorList>
            <person name="Kalkreuter E."/>
            <person name="Kautsar S.A."/>
            <person name="Yang D."/>
            <person name="Bader C.D."/>
            <person name="Teijaro C.N."/>
            <person name="Fluegel L."/>
            <person name="Davis C.M."/>
            <person name="Simpson J.R."/>
            <person name="Lauterbach L."/>
            <person name="Steele A.D."/>
            <person name="Gui C."/>
            <person name="Meng S."/>
            <person name="Li G."/>
            <person name="Viehrig K."/>
            <person name="Ye F."/>
            <person name="Su P."/>
            <person name="Kiefer A.F."/>
            <person name="Nichols A."/>
            <person name="Cepeda A.J."/>
            <person name="Yan W."/>
            <person name="Fan B."/>
            <person name="Jiang Y."/>
            <person name="Adhikari A."/>
            <person name="Zheng C.-J."/>
            <person name="Schuster L."/>
            <person name="Cowan T.M."/>
            <person name="Smanski M.J."/>
            <person name="Chevrette M.G."/>
            <person name="De Carvalho L.P.S."/>
            <person name="Shen B."/>
        </authorList>
    </citation>
    <scope>NUCLEOTIDE SEQUENCE [LARGE SCALE GENOMIC DNA]</scope>
    <source>
        <strain evidence="3 4">NPDC058753</strain>
    </source>
</reference>
<feature type="domain" description="AB hydrolase-1" evidence="2">
    <location>
        <begin position="78"/>
        <end position="173"/>
    </location>
</feature>
<dbReference type="EMBL" id="JBHYPX010000090">
    <property type="protein sequence ID" value="MFE1356467.1"/>
    <property type="molecule type" value="Genomic_DNA"/>
</dbReference>
<evidence type="ECO:0000313" key="4">
    <source>
        <dbReference type="Proteomes" id="UP001599542"/>
    </source>
</evidence>
<keyword evidence="4" id="KW-1185">Reference proteome</keyword>
<keyword evidence="1" id="KW-0732">Signal</keyword>
<name>A0ABW6GUN3_9ACTN</name>
<feature type="signal peptide" evidence="1">
    <location>
        <begin position="1"/>
        <end position="30"/>
    </location>
</feature>
<proteinExistence type="predicted"/>
<evidence type="ECO:0000256" key="1">
    <source>
        <dbReference type="SAM" id="SignalP"/>
    </source>
</evidence>
<dbReference type="InterPro" id="IPR029058">
    <property type="entry name" value="AB_hydrolase_fold"/>
</dbReference>
<dbReference type="Proteomes" id="UP001599542">
    <property type="component" value="Unassembled WGS sequence"/>
</dbReference>
<evidence type="ECO:0000313" key="3">
    <source>
        <dbReference type="EMBL" id="MFE1356467.1"/>
    </source>
</evidence>
<gene>
    <name evidence="3" type="ORF">ACFW6T_31265</name>
</gene>
<sequence length="324" mass="33680">MRPIRRLRTLCLPLLVALAAAFLTGGPASAATDPSHRTPLPVNYSVYGAAVAELTGAGSPPPGANDWTCKPSAAHPRPVVLVHALLVNQTMNWNAVSPALYNAGYCVFAFDYGNTLGSAFPFNQIGGLQSMTTSAADLGAFVDRVRAATGSDKVDLVGHSEGGVVAAAYAKLVPGAAQKAGEIITFGSPVHGTDMYLLGTLKQALSKVGLGPIIDGVVDSVCTACTELLVGSDFNATLNAGGVAVPGPHYTTVASTYDTIAWPLDRDLITAPNATKVVLQDTCWGDFTDHVNLAFDPNVIGWTLHALDPAHTGKPACRLFVPYL</sequence>